<dbReference type="GeneTree" id="ENSGT00940000161267"/>
<accession>A0A9L0INI1</accession>
<gene>
    <name evidence="1" type="primary">ZNF283</name>
</gene>
<sequence>MSYSSSMFDSCSDFSGFCASPVEEPHGALTSSYDSRTMTDIWSQQMRPKTHFQKRTILK</sequence>
<keyword evidence="2" id="KW-1185">Reference proteome</keyword>
<proteinExistence type="predicted"/>
<dbReference type="AlphaFoldDB" id="A0A9L0INI1"/>
<dbReference type="Ensembl" id="ENSEAST00005080117.1">
    <property type="protein sequence ID" value="ENSEASP00005039341.1"/>
    <property type="gene ID" value="ENSEASG00005013615.2"/>
</dbReference>
<reference evidence="1" key="2">
    <citation type="submission" date="2025-08" db="UniProtKB">
        <authorList>
            <consortium name="Ensembl"/>
        </authorList>
    </citation>
    <scope>IDENTIFICATION</scope>
</reference>
<evidence type="ECO:0000313" key="1">
    <source>
        <dbReference type="Ensembl" id="ENSEASP00005039341.1"/>
    </source>
</evidence>
<protein>
    <submittedName>
        <fullName evidence="1">Zinc finger protein 283</fullName>
    </submittedName>
</protein>
<organism evidence="1 2">
    <name type="scientific">Equus asinus</name>
    <name type="common">Donkey</name>
    <name type="synonym">Equus africanus asinus</name>
    <dbReference type="NCBI Taxonomy" id="9793"/>
    <lineage>
        <taxon>Eukaryota</taxon>
        <taxon>Metazoa</taxon>
        <taxon>Chordata</taxon>
        <taxon>Craniata</taxon>
        <taxon>Vertebrata</taxon>
        <taxon>Euteleostomi</taxon>
        <taxon>Mammalia</taxon>
        <taxon>Eutheria</taxon>
        <taxon>Laurasiatheria</taxon>
        <taxon>Perissodactyla</taxon>
        <taxon>Equidae</taxon>
        <taxon>Equus</taxon>
    </lineage>
</organism>
<reference evidence="1 2" key="1">
    <citation type="journal article" date="2020" name="Nat. Commun.">
        <title>Donkey genomes provide new insights into domestication and selection for coat color.</title>
        <authorList>
            <person name="Wang"/>
            <person name="C."/>
            <person name="Li"/>
            <person name="H."/>
            <person name="Guo"/>
            <person name="Y."/>
            <person name="Huang"/>
            <person name="J."/>
            <person name="Sun"/>
            <person name="Y."/>
            <person name="Min"/>
            <person name="J."/>
            <person name="Wang"/>
            <person name="J."/>
            <person name="Fang"/>
            <person name="X."/>
            <person name="Zhao"/>
            <person name="Z."/>
            <person name="Wang"/>
            <person name="S."/>
            <person name="Zhang"/>
            <person name="Y."/>
            <person name="Liu"/>
            <person name="Q."/>
            <person name="Jiang"/>
            <person name="Q."/>
            <person name="Wang"/>
            <person name="X."/>
            <person name="Guo"/>
            <person name="Y."/>
            <person name="Yang"/>
            <person name="C."/>
            <person name="Wang"/>
            <person name="Y."/>
            <person name="Tian"/>
            <person name="F."/>
            <person name="Zhuang"/>
            <person name="G."/>
            <person name="Fan"/>
            <person name="Y."/>
            <person name="Gao"/>
            <person name="Q."/>
            <person name="Li"/>
            <person name="Y."/>
            <person name="Ju"/>
            <person name="Z."/>
            <person name="Li"/>
            <person name="J."/>
            <person name="Li"/>
            <person name="R."/>
            <person name="Hou"/>
            <person name="M."/>
            <person name="Yang"/>
            <person name="G."/>
            <person name="Liu"/>
            <person name="G."/>
            <person name="Liu"/>
            <person name="W."/>
            <person name="Guo"/>
            <person name="J."/>
            <person name="Pan"/>
            <person name="S."/>
            <person name="Fan"/>
            <person name="G."/>
            <person name="Zhang"/>
            <person name="W."/>
            <person name="Zhang"/>
            <person name="R."/>
            <person name="Yu"/>
            <person name="J."/>
            <person name="Zhang"/>
            <person name="X."/>
            <person name="Yin"/>
            <person name="Q."/>
            <person name="Ji"/>
            <person name="C."/>
            <person name="Jin"/>
            <person name="Y."/>
            <person name="Yue"/>
            <person name="G."/>
            <person name="Liu"/>
            <person name="M."/>
            <person name="Xu"/>
            <person name="J."/>
            <person name="Liu"/>
            <person name="S."/>
            <person name="Jordana"/>
            <person name="J."/>
            <person name="Noce"/>
            <person name="A."/>
            <person name="Amills"/>
            <person name="M."/>
            <person name="Wu"/>
            <person name="D.D."/>
            <person name="Li"/>
            <person name="S."/>
            <person name="Zhou"/>
            <person name="X. and Zhong"/>
            <person name="J."/>
        </authorList>
    </citation>
    <scope>NUCLEOTIDE SEQUENCE [LARGE SCALE GENOMIC DNA]</scope>
</reference>
<dbReference type="Proteomes" id="UP000694387">
    <property type="component" value="Chromosome 26"/>
</dbReference>
<evidence type="ECO:0000313" key="2">
    <source>
        <dbReference type="Proteomes" id="UP000694387"/>
    </source>
</evidence>
<reference evidence="1" key="3">
    <citation type="submission" date="2025-09" db="UniProtKB">
        <authorList>
            <consortium name="Ensembl"/>
        </authorList>
    </citation>
    <scope>IDENTIFICATION</scope>
</reference>
<name>A0A9L0INI1_EQUAS</name>